<name>A0A4Y2S420_ARAVE</name>
<feature type="compositionally biased region" description="Basic and acidic residues" evidence="1">
    <location>
        <begin position="129"/>
        <end position="141"/>
    </location>
</feature>
<evidence type="ECO:0000313" key="3">
    <source>
        <dbReference type="Proteomes" id="UP000499080"/>
    </source>
</evidence>
<feature type="compositionally biased region" description="Basic residues" evidence="1">
    <location>
        <begin position="100"/>
        <end position="116"/>
    </location>
</feature>
<accession>A0A4Y2S420</accession>
<dbReference type="Proteomes" id="UP000499080">
    <property type="component" value="Unassembled WGS sequence"/>
</dbReference>
<proteinExistence type="predicted"/>
<comment type="caution">
    <text evidence="2">The sequence shown here is derived from an EMBL/GenBank/DDBJ whole genome shotgun (WGS) entry which is preliminary data.</text>
</comment>
<evidence type="ECO:0000313" key="2">
    <source>
        <dbReference type="EMBL" id="GBN82663.1"/>
    </source>
</evidence>
<sequence>MTRTIPELTHPLLFSVPHRREGGWPQHMIYPALAPYKADLQWNRDSNLQPSGPEAETLPLGHRCLAQSQRQMPDFSPILLDIQGMKQSPIPAADTFTQRGPKKRPQDRRRKRRKREWNKETEEDSMQFGRREKDFSYIRSS</sequence>
<reference evidence="2 3" key="1">
    <citation type="journal article" date="2019" name="Sci. Rep.">
        <title>Orb-weaving spider Araneus ventricosus genome elucidates the spidroin gene catalogue.</title>
        <authorList>
            <person name="Kono N."/>
            <person name="Nakamura H."/>
            <person name="Ohtoshi R."/>
            <person name="Moran D.A.P."/>
            <person name="Shinohara A."/>
            <person name="Yoshida Y."/>
            <person name="Fujiwara M."/>
            <person name="Mori M."/>
            <person name="Tomita M."/>
            <person name="Arakawa K."/>
        </authorList>
    </citation>
    <scope>NUCLEOTIDE SEQUENCE [LARGE SCALE GENOMIC DNA]</scope>
</reference>
<dbReference type="AlphaFoldDB" id="A0A4Y2S420"/>
<gene>
    <name evidence="2" type="ORF">AVEN_23799_1</name>
</gene>
<dbReference type="EMBL" id="BGPR01019698">
    <property type="protein sequence ID" value="GBN82663.1"/>
    <property type="molecule type" value="Genomic_DNA"/>
</dbReference>
<feature type="region of interest" description="Disordered" evidence="1">
    <location>
        <begin position="84"/>
        <end position="141"/>
    </location>
</feature>
<protein>
    <submittedName>
        <fullName evidence="2">Uncharacterized protein</fullName>
    </submittedName>
</protein>
<evidence type="ECO:0000256" key="1">
    <source>
        <dbReference type="SAM" id="MobiDB-lite"/>
    </source>
</evidence>
<keyword evidence="3" id="KW-1185">Reference proteome</keyword>
<organism evidence="2 3">
    <name type="scientific">Araneus ventricosus</name>
    <name type="common">Orbweaver spider</name>
    <name type="synonym">Epeira ventricosa</name>
    <dbReference type="NCBI Taxonomy" id="182803"/>
    <lineage>
        <taxon>Eukaryota</taxon>
        <taxon>Metazoa</taxon>
        <taxon>Ecdysozoa</taxon>
        <taxon>Arthropoda</taxon>
        <taxon>Chelicerata</taxon>
        <taxon>Arachnida</taxon>
        <taxon>Araneae</taxon>
        <taxon>Araneomorphae</taxon>
        <taxon>Entelegynae</taxon>
        <taxon>Araneoidea</taxon>
        <taxon>Araneidae</taxon>
        <taxon>Araneus</taxon>
    </lineage>
</organism>